<feature type="transmembrane region" description="Helical" evidence="2">
    <location>
        <begin position="175"/>
        <end position="196"/>
    </location>
</feature>
<dbReference type="RefSeq" id="WP_124146551.1">
    <property type="nucleotide sequence ID" value="NZ_CAWOKI010000171.1"/>
</dbReference>
<accession>A0A3N6QMH9</accession>
<evidence type="ECO:0000313" key="3">
    <source>
        <dbReference type="EMBL" id="RQH43182.1"/>
    </source>
</evidence>
<keyword evidence="2" id="KW-0812">Transmembrane</keyword>
<proteinExistence type="predicted"/>
<protein>
    <submittedName>
        <fullName evidence="3">DUF4231 domain-containing protein</fullName>
    </submittedName>
</protein>
<dbReference type="NCBIfam" id="NF033634">
    <property type="entry name" value="SLATT_1"/>
    <property type="match status" value="1"/>
</dbReference>
<evidence type="ECO:0000256" key="1">
    <source>
        <dbReference type="SAM" id="MobiDB-lite"/>
    </source>
</evidence>
<reference evidence="3 4" key="1">
    <citation type="journal article" date="2018" name="ACS Chem. Biol.">
        <title>Ketoreductase domain dysfunction expands chemodiversity: malyngamide biosynthesis in the cyanobacterium Okeania hirsuta.</title>
        <authorList>
            <person name="Moss N.A."/>
            <person name="Leao T."/>
            <person name="Rankin M."/>
            <person name="McCullough T.M."/>
            <person name="Qu P."/>
            <person name="Korobeynikov A."/>
            <person name="Smith J.L."/>
            <person name="Gerwick L."/>
            <person name="Gerwick W.H."/>
        </authorList>
    </citation>
    <scope>NUCLEOTIDE SEQUENCE [LARGE SCALE GENOMIC DNA]</scope>
    <source>
        <strain evidence="3 4">PAB10Feb10-1</strain>
    </source>
</reference>
<dbReference type="Pfam" id="PF14015">
    <property type="entry name" value="DUF4231"/>
    <property type="match status" value="1"/>
</dbReference>
<feature type="transmembrane region" description="Helical" evidence="2">
    <location>
        <begin position="58"/>
        <end position="75"/>
    </location>
</feature>
<dbReference type="AlphaFoldDB" id="A0A3N6QMH9"/>
<feature type="transmembrane region" description="Helical" evidence="2">
    <location>
        <begin position="142"/>
        <end position="163"/>
    </location>
</feature>
<evidence type="ECO:0000256" key="2">
    <source>
        <dbReference type="SAM" id="Phobius"/>
    </source>
</evidence>
<name>A0A3N6QMH9_9CYAN</name>
<evidence type="ECO:0000313" key="4">
    <source>
        <dbReference type="Proteomes" id="UP000269154"/>
    </source>
</evidence>
<dbReference type="EMBL" id="RCBY01000065">
    <property type="protein sequence ID" value="RQH43182.1"/>
    <property type="molecule type" value="Genomic_DNA"/>
</dbReference>
<sequence>MTSSETLDSQLNIKADNYKSPPSIPGILSFLRILEYLSFATTIGSGISVYFFRELIQLPIVLVVSIALFIFLYLLNRQLQINYTKTIKDSDLLKKATLYGNVLQLENSPENIQITQEVEKALRYTQELIDDYKKTRQKARNIYYILQLGTIVFSGVTPILVLVDKLETGQAWLKWLPVICPAIASIVASVVTSFPFQENWISANRVVELLEAEQEKFILGANVSYRIYDVEDTTERGKKARNSIANFITKVNTIHLKQVAGQESPQQEDKKEEKNNLSAEQPKSLSKNT</sequence>
<dbReference type="OrthoDB" id="423154at2"/>
<dbReference type="Proteomes" id="UP000269154">
    <property type="component" value="Unassembled WGS sequence"/>
</dbReference>
<dbReference type="InterPro" id="IPR025325">
    <property type="entry name" value="DUF4231"/>
</dbReference>
<keyword evidence="4" id="KW-1185">Reference proteome</keyword>
<keyword evidence="2" id="KW-1133">Transmembrane helix</keyword>
<comment type="caution">
    <text evidence="3">The sequence shown here is derived from an EMBL/GenBank/DDBJ whole genome shotgun (WGS) entry which is preliminary data.</text>
</comment>
<keyword evidence="2" id="KW-0472">Membrane</keyword>
<feature type="compositionally biased region" description="Polar residues" evidence="1">
    <location>
        <begin position="276"/>
        <end position="289"/>
    </location>
</feature>
<feature type="region of interest" description="Disordered" evidence="1">
    <location>
        <begin position="259"/>
        <end position="289"/>
    </location>
</feature>
<organism evidence="3 4">
    <name type="scientific">Okeania hirsuta</name>
    <dbReference type="NCBI Taxonomy" id="1458930"/>
    <lineage>
        <taxon>Bacteria</taxon>
        <taxon>Bacillati</taxon>
        <taxon>Cyanobacteriota</taxon>
        <taxon>Cyanophyceae</taxon>
        <taxon>Oscillatoriophycideae</taxon>
        <taxon>Oscillatoriales</taxon>
        <taxon>Microcoleaceae</taxon>
        <taxon>Okeania</taxon>
    </lineage>
</organism>
<gene>
    <name evidence="3" type="ORF">D5R40_13455</name>
</gene>